<name>A0A5B9VW88_9BACT</name>
<protein>
    <submittedName>
        <fullName evidence="6">KHG/KDPG aldolase</fullName>
    </submittedName>
</protein>
<comment type="similarity">
    <text evidence="2">Belongs to the KHG/KDPG aldolase family.</text>
</comment>
<evidence type="ECO:0000256" key="5">
    <source>
        <dbReference type="ARBA" id="ARBA00023277"/>
    </source>
</evidence>
<dbReference type="RefSeq" id="WP_148591464.1">
    <property type="nucleotide sequence ID" value="NZ_CP042997.1"/>
</dbReference>
<reference evidence="6 7" key="1">
    <citation type="submission" date="2019-08" db="EMBL/GenBank/DDBJ databases">
        <title>Deep-cultivation of Planctomycetes and their phenomic and genomic characterization uncovers novel biology.</title>
        <authorList>
            <person name="Wiegand S."/>
            <person name="Jogler M."/>
            <person name="Boedeker C."/>
            <person name="Pinto D."/>
            <person name="Vollmers J."/>
            <person name="Rivas-Marin E."/>
            <person name="Kohn T."/>
            <person name="Peeters S.H."/>
            <person name="Heuer A."/>
            <person name="Rast P."/>
            <person name="Oberbeckmann S."/>
            <person name="Bunk B."/>
            <person name="Jeske O."/>
            <person name="Meyerdierks A."/>
            <person name="Storesund J.E."/>
            <person name="Kallscheuer N."/>
            <person name="Luecker S."/>
            <person name="Lage O.M."/>
            <person name="Pohl T."/>
            <person name="Merkel B.J."/>
            <person name="Hornburger P."/>
            <person name="Mueller R.-W."/>
            <person name="Bruemmer F."/>
            <person name="Labrenz M."/>
            <person name="Spormann A.M."/>
            <person name="Op den Camp H."/>
            <person name="Overmann J."/>
            <person name="Amann R."/>
            <person name="Jetten M.S.M."/>
            <person name="Mascher T."/>
            <person name="Medema M.H."/>
            <person name="Devos D.P."/>
            <person name="Kaster A.-K."/>
            <person name="Ovreas L."/>
            <person name="Rohde M."/>
            <person name="Galperin M.Y."/>
            <person name="Jogler C."/>
        </authorList>
    </citation>
    <scope>NUCLEOTIDE SEQUENCE [LARGE SCALE GENOMIC DNA]</scope>
    <source>
        <strain evidence="6 7">OJF2</strain>
    </source>
</reference>
<keyword evidence="5" id="KW-0119">Carbohydrate metabolism</keyword>
<dbReference type="PANTHER" id="PTHR30246:SF1">
    <property type="entry name" value="2-DEHYDRO-3-DEOXY-6-PHOSPHOGALACTONATE ALDOLASE-RELATED"/>
    <property type="match status" value="1"/>
</dbReference>
<accession>A0A5B9VW88</accession>
<dbReference type="GO" id="GO:0016829">
    <property type="term" value="F:lyase activity"/>
    <property type="evidence" value="ECO:0007669"/>
    <property type="project" value="UniProtKB-KW"/>
</dbReference>
<evidence type="ECO:0000256" key="4">
    <source>
        <dbReference type="ARBA" id="ARBA00023239"/>
    </source>
</evidence>
<dbReference type="AlphaFoldDB" id="A0A5B9VW88"/>
<dbReference type="PANTHER" id="PTHR30246">
    <property type="entry name" value="2-KETO-3-DEOXY-6-PHOSPHOGLUCONATE ALDOLASE"/>
    <property type="match status" value="1"/>
</dbReference>
<keyword evidence="7" id="KW-1185">Reference proteome</keyword>
<dbReference type="Proteomes" id="UP000324233">
    <property type="component" value="Chromosome"/>
</dbReference>
<proteinExistence type="inferred from homology"/>
<evidence type="ECO:0000313" key="6">
    <source>
        <dbReference type="EMBL" id="QEH32349.1"/>
    </source>
</evidence>
<evidence type="ECO:0000256" key="1">
    <source>
        <dbReference type="ARBA" id="ARBA00004761"/>
    </source>
</evidence>
<evidence type="ECO:0000256" key="2">
    <source>
        <dbReference type="ARBA" id="ARBA00006906"/>
    </source>
</evidence>
<dbReference type="KEGG" id="agv:OJF2_08190"/>
<dbReference type="NCBIfam" id="TIGR01182">
    <property type="entry name" value="eda"/>
    <property type="match status" value="1"/>
</dbReference>
<evidence type="ECO:0000256" key="3">
    <source>
        <dbReference type="ARBA" id="ARBA00011233"/>
    </source>
</evidence>
<dbReference type="SUPFAM" id="SSF51569">
    <property type="entry name" value="Aldolase"/>
    <property type="match status" value="1"/>
</dbReference>
<sequence length="216" mass="22565">MGRDATLKRILDGGVVAVVRSESSESLVQVVKALADGGVTAAEITFTVPDAIEVIRRVRHEVGDAVVLGAGTVLDPETARAALLAGAEYIVSPIVNADVIRLCRRYDKVVMPGAFTPTEVVAAWEAGADVVKVFPAEVGGPPYLKALRGPLPQVRLMPTGGVDLDTAEAFLKAGACCLGVGGSLVEPKAVASGDYGRIRDLAGRYAEIVRRFRAAD</sequence>
<dbReference type="Pfam" id="PF01081">
    <property type="entry name" value="Aldolase"/>
    <property type="match status" value="1"/>
</dbReference>
<gene>
    <name evidence="6" type="primary">kdgA</name>
    <name evidence="6" type="ORF">OJF2_08190</name>
</gene>
<dbReference type="EMBL" id="CP042997">
    <property type="protein sequence ID" value="QEH32349.1"/>
    <property type="molecule type" value="Genomic_DNA"/>
</dbReference>
<dbReference type="CDD" id="cd00452">
    <property type="entry name" value="KDPG_aldolase"/>
    <property type="match status" value="1"/>
</dbReference>
<dbReference type="InterPro" id="IPR013785">
    <property type="entry name" value="Aldolase_TIM"/>
</dbReference>
<evidence type="ECO:0000313" key="7">
    <source>
        <dbReference type="Proteomes" id="UP000324233"/>
    </source>
</evidence>
<organism evidence="6 7">
    <name type="scientific">Aquisphaera giovannonii</name>
    <dbReference type="NCBI Taxonomy" id="406548"/>
    <lineage>
        <taxon>Bacteria</taxon>
        <taxon>Pseudomonadati</taxon>
        <taxon>Planctomycetota</taxon>
        <taxon>Planctomycetia</taxon>
        <taxon>Isosphaerales</taxon>
        <taxon>Isosphaeraceae</taxon>
        <taxon>Aquisphaera</taxon>
    </lineage>
</organism>
<comment type="pathway">
    <text evidence="1">Carbohydrate acid metabolism.</text>
</comment>
<dbReference type="InterPro" id="IPR000887">
    <property type="entry name" value="Aldlse_KDPG_KHG"/>
</dbReference>
<dbReference type="Gene3D" id="3.20.20.70">
    <property type="entry name" value="Aldolase class I"/>
    <property type="match status" value="1"/>
</dbReference>
<keyword evidence="4" id="KW-0456">Lyase</keyword>
<dbReference type="OrthoDB" id="9802667at2"/>
<comment type="subunit">
    <text evidence="3">Homotrimer.</text>
</comment>